<dbReference type="Pfam" id="PF04545">
    <property type="entry name" value="Sigma70_r4"/>
    <property type="match status" value="1"/>
</dbReference>
<protein>
    <submittedName>
        <fullName evidence="4">DUF4179 domain-containing protein</fullName>
    </submittedName>
</protein>
<dbReference type="Gene3D" id="1.10.10.10">
    <property type="entry name" value="Winged helix-like DNA-binding domain superfamily/Winged helix DNA-binding domain"/>
    <property type="match status" value="1"/>
</dbReference>
<dbReference type="InterPro" id="IPR036388">
    <property type="entry name" value="WH-like_DNA-bd_sf"/>
</dbReference>
<feature type="transmembrane region" description="Helical" evidence="1">
    <location>
        <begin position="253"/>
        <end position="279"/>
    </location>
</feature>
<name>A0ABU9JUF7_9BACI</name>
<dbReference type="Pfam" id="PF13786">
    <property type="entry name" value="DUF4179"/>
    <property type="match status" value="1"/>
</dbReference>
<dbReference type="InterPro" id="IPR025436">
    <property type="entry name" value="DUF4179"/>
</dbReference>
<keyword evidence="1" id="KW-1133">Transmembrane helix</keyword>
<evidence type="ECO:0000256" key="1">
    <source>
        <dbReference type="SAM" id="Phobius"/>
    </source>
</evidence>
<dbReference type="CDD" id="cd06171">
    <property type="entry name" value="Sigma70_r4"/>
    <property type="match status" value="1"/>
</dbReference>
<organism evidence="4 5">
    <name type="scientific">Caldifermentibacillus hisashii</name>
    <dbReference type="NCBI Taxonomy" id="996558"/>
    <lineage>
        <taxon>Bacteria</taxon>
        <taxon>Bacillati</taxon>
        <taxon>Bacillota</taxon>
        <taxon>Bacilli</taxon>
        <taxon>Bacillales</taxon>
        <taxon>Bacillaceae</taxon>
        <taxon>Caldifermentibacillus</taxon>
    </lineage>
</organism>
<comment type="caution">
    <text evidence="4">The sequence shown here is derived from an EMBL/GenBank/DDBJ whole genome shotgun (WGS) entry which is preliminary data.</text>
</comment>
<keyword evidence="1" id="KW-0812">Transmembrane</keyword>
<dbReference type="Proteomes" id="UP001459714">
    <property type="component" value="Unassembled WGS sequence"/>
</dbReference>
<evidence type="ECO:0000313" key="5">
    <source>
        <dbReference type="Proteomes" id="UP001459714"/>
    </source>
</evidence>
<evidence type="ECO:0000313" key="4">
    <source>
        <dbReference type="EMBL" id="MEL3956481.1"/>
    </source>
</evidence>
<keyword evidence="1" id="KW-0472">Membrane</keyword>
<sequence>MVPTTNENLIIPIDRKSVESIADWFDQQKNRFYPLGCTYVKTQRQMEELFYRSIMKVHKELHRLKGETDFESWVTSIFIHICREFTTDNSLSLLASEENYPHNDLFQALDQLNMEEKEALVLTYVSGFPYEKAAHLLQVSVEKLKELLFSGIQSLRKELGYGSTFHGCKEYQKDYTSYLDRTMERSKKIEFEIHVYHCQNCQEDLGTFQDVRIYLTEQSKELPIPTGFMKNIKARLAEKEKKRRQKIKKRNKWVFIFAVVCTLIIGIGFFTGTFAKLYYTWTVEDQELLPYLQHDFGEMLNLEAESNGVKVKIKSAISDEFQTLIFYEIEDTEADNQYGIMFGDGVFVENEIDLMNTDVYPLNYPPDLESAVNKEKKNVYHGKMGLFPIREDNGTIKLVITQLMKLNDASSNPDEVYDGNYKTGEWEFEIPVKKLPTKQFALVEKIEVEGVPMRFDKLIIAPTATILQYSINAIQPEKNLSSITFDNLVVNNKRVNADLYGGAFIDAQEDMDWSTYQAYFEPFFGKKPKEVKAQLKEAFLTVEDPKIVELDPSQNYPQTFAYAGSTITIEKVEIGNPSKVVISDDNIENRTYETLNLGINGDENIEMGMKNDSVIVDKNGNKYDPIDDLVKYEEIEQPRYFVTKYDISLQSDKAGEEVVPKRLEIYGYNTTKYLNDVVKISLD</sequence>
<keyword evidence="5" id="KW-1185">Reference proteome</keyword>
<dbReference type="InterPro" id="IPR007630">
    <property type="entry name" value="RNA_pol_sigma70_r4"/>
</dbReference>
<dbReference type="RefSeq" id="WP_342019803.1">
    <property type="nucleotide sequence ID" value="NZ_JBBYAK010000001.1"/>
</dbReference>
<feature type="domain" description="DUF4179" evidence="3">
    <location>
        <begin position="248"/>
        <end position="331"/>
    </location>
</feature>
<dbReference type="SUPFAM" id="SSF88659">
    <property type="entry name" value="Sigma3 and sigma4 domains of RNA polymerase sigma factors"/>
    <property type="match status" value="1"/>
</dbReference>
<accession>A0ABU9JUF7</accession>
<evidence type="ECO:0000259" key="2">
    <source>
        <dbReference type="Pfam" id="PF04545"/>
    </source>
</evidence>
<proteinExistence type="predicted"/>
<gene>
    <name evidence="4" type="ORF">NST17_04550</name>
</gene>
<dbReference type="EMBL" id="JBBYAK010000001">
    <property type="protein sequence ID" value="MEL3956481.1"/>
    <property type="molecule type" value="Genomic_DNA"/>
</dbReference>
<dbReference type="InterPro" id="IPR013324">
    <property type="entry name" value="RNA_pol_sigma_r3/r4-like"/>
</dbReference>
<dbReference type="Gene3D" id="2.60.40.1630">
    <property type="entry name" value="bacillus anthracis domain"/>
    <property type="match status" value="1"/>
</dbReference>
<feature type="domain" description="RNA polymerase sigma-70 region 4" evidence="2">
    <location>
        <begin position="108"/>
        <end position="157"/>
    </location>
</feature>
<reference evidence="4 5" key="1">
    <citation type="submission" date="2024-03" db="EMBL/GenBank/DDBJ databases">
        <title>Bacilli Hybrid Assemblies.</title>
        <authorList>
            <person name="Kovac J."/>
        </authorList>
    </citation>
    <scope>NUCLEOTIDE SEQUENCE [LARGE SCALE GENOMIC DNA]</scope>
    <source>
        <strain evidence="4 5">FSL M8-0022</strain>
    </source>
</reference>
<evidence type="ECO:0000259" key="3">
    <source>
        <dbReference type="Pfam" id="PF13786"/>
    </source>
</evidence>